<comment type="similarity">
    <text evidence="1">Belongs to the AHA1 family.</text>
</comment>
<reference evidence="3" key="2">
    <citation type="submission" date="2023-01" db="EMBL/GenBank/DDBJ databases">
        <authorList>
            <person name="Sun Q."/>
            <person name="Evtushenko L."/>
        </authorList>
    </citation>
    <scope>NUCLEOTIDE SEQUENCE</scope>
    <source>
        <strain evidence="3">VKM Ac-1020</strain>
    </source>
</reference>
<dbReference type="AlphaFoldDB" id="A0A9W6LXI9"/>
<evidence type="ECO:0000256" key="1">
    <source>
        <dbReference type="ARBA" id="ARBA00006817"/>
    </source>
</evidence>
<gene>
    <name evidence="3" type="ORF">GCM10017576_30500</name>
</gene>
<evidence type="ECO:0000259" key="2">
    <source>
        <dbReference type="Pfam" id="PF08327"/>
    </source>
</evidence>
<proteinExistence type="inferred from homology"/>
<keyword evidence="4" id="KW-1185">Reference proteome</keyword>
<feature type="domain" description="Activator of Hsp90 ATPase homologue 1/2-like C-terminal" evidence="2">
    <location>
        <begin position="190"/>
        <end position="320"/>
    </location>
</feature>
<dbReference type="EMBL" id="BSEJ01000020">
    <property type="protein sequence ID" value="GLJ62919.1"/>
    <property type="molecule type" value="Genomic_DNA"/>
</dbReference>
<feature type="domain" description="Activator of Hsp90 ATPase homologue 1/2-like C-terminal" evidence="2">
    <location>
        <begin position="22"/>
        <end position="159"/>
    </location>
</feature>
<dbReference type="Gene3D" id="3.30.530.20">
    <property type="match status" value="2"/>
</dbReference>
<sequence length="329" mass="36440">MPVTDVTTDAESLTMTVVADFAAPIERVWSAYADPRQLERFWGPPGWPATFTAFDHTVGGMAQYTMAGPRGERSSGSWEFLEIDEPRGFAVIDRFVDDEGRPLEGFPSLRMTFSFEEAGDGTRMVTTSHFDSIEALEQVVEMGAIEGTRMAMAQLDAVLQDLRAYAQGKGTRVEELDDTHVRITRLVEGPRELVWRAHHDPDLLRQWMLGPDGWEMTECVVALAPGDRHSTSWAPVGETEGEAFGFEGEALLVEAPRRAVTTERMKGTEGPETLNDLNLYEEDGATLITLLIEYPDKGTRDMILATGMADGMEASYARLERDVLVASGR</sequence>
<dbReference type="InterPro" id="IPR013538">
    <property type="entry name" value="ASHA1/2-like_C"/>
</dbReference>
<dbReference type="Proteomes" id="UP001142462">
    <property type="component" value="Unassembled WGS sequence"/>
</dbReference>
<name>A0A9W6LXI9_9MICO</name>
<protein>
    <recommendedName>
        <fullName evidence="2">Activator of Hsp90 ATPase homologue 1/2-like C-terminal domain-containing protein</fullName>
    </recommendedName>
</protein>
<organism evidence="3 4">
    <name type="scientific">Microbacterium barkeri</name>
    <dbReference type="NCBI Taxonomy" id="33917"/>
    <lineage>
        <taxon>Bacteria</taxon>
        <taxon>Bacillati</taxon>
        <taxon>Actinomycetota</taxon>
        <taxon>Actinomycetes</taxon>
        <taxon>Micrococcales</taxon>
        <taxon>Microbacteriaceae</taxon>
        <taxon>Microbacterium</taxon>
    </lineage>
</organism>
<evidence type="ECO:0000313" key="4">
    <source>
        <dbReference type="Proteomes" id="UP001142462"/>
    </source>
</evidence>
<accession>A0A9W6LXI9</accession>
<dbReference type="SUPFAM" id="SSF55961">
    <property type="entry name" value="Bet v1-like"/>
    <property type="match status" value="2"/>
</dbReference>
<dbReference type="CDD" id="cd07814">
    <property type="entry name" value="SRPBCC_CalC_Aha1-like"/>
    <property type="match status" value="1"/>
</dbReference>
<comment type="caution">
    <text evidence="3">The sequence shown here is derived from an EMBL/GenBank/DDBJ whole genome shotgun (WGS) entry which is preliminary data.</text>
</comment>
<dbReference type="RefSeq" id="WP_271174599.1">
    <property type="nucleotide sequence ID" value="NZ_BSEJ01000020.1"/>
</dbReference>
<dbReference type="Pfam" id="PF08327">
    <property type="entry name" value="AHSA1"/>
    <property type="match status" value="2"/>
</dbReference>
<reference evidence="3" key="1">
    <citation type="journal article" date="2014" name="Int. J. Syst. Evol. Microbiol.">
        <title>Complete genome sequence of Corynebacterium casei LMG S-19264T (=DSM 44701T), isolated from a smear-ripened cheese.</title>
        <authorList>
            <consortium name="US DOE Joint Genome Institute (JGI-PGF)"/>
            <person name="Walter F."/>
            <person name="Albersmeier A."/>
            <person name="Kalinowski J."/>
            <person name="Ruckert C."/>
        </authorList>
    </citation>
    <scope>NUCLEOTIDE SEQUENCE</scope>
    <source>
        <strain evidence="3">VKM Ac-1020</strain>
    </source>
</reference>
<evidence type="ECO:0000313" key="3">
    <source>
        <dbReference type="EMBL" id="GLJ62919.1"/>
    </source>
</evidence>
<dbReference type="InterPro" id="IPR023393">
    <property type="entry name" value="START-like_dom_sf"/>
</dbReference>